<name>A0ABP0DQC5_9PEZI</name>
<dbReference type="Proteomes" id="UP001642502">
    <property type="component" value="Unassembled WGS sequence"/>
</dbReference>
<dbReference type="EMBL" id="CAWUON010000045">
    <property type="protein sequence ID" value="CAK7269215.1"/>
    <property type="molecule type" value="Genomic_DNA"/>
</dbReference>
<accession>A0ABP0DQC5</accession>
<organism evidence="1 2">
    <name type="scientific">Sporothrix epigloea</name>
    <dbReference type="NCBI Taxonomy" id="1892477"/>
    <lineage>
        <taxon>Eukaryota</taxon>
        <taxon>Fungi</taxon>
        <taxon>Dikarya</taxon>
        <taxon>Ascomycota</taxon>
        <taxon>Pezizomycotina</taxon>
        <taxon>Sordariomycetes</taxon>
        <taxon>Sordariomycetidae</taxon>
        <taxon>Ophiostomatales</taxon>
        <taxon>Ophiostomataceae</taxon>
        <taxon>Sporothrix</taxon>
    </lineage>
</organism>
<protein>
    <submittedName>
        <fullName evidence="1">Uncharacterized protein</fullName>
    </submittedName>
</protein>
<sequence length="69" mass="7757">MGHPDRDLCLQVKKGHIRSNEEVGTFAGVPRRAARGHRVLGSIWWVYGRGKDERDGATRPEARLAVLSY</sequence>
<evidence type="ECO:0000313" key="2">
    <source>
        <dbReference type="Proteomes" id="UP001642502"/>
    </source>
</evidence>
<keyword evidence="2" id="KW-1185">Reference proteome</keyword>
<evidence type="ECO:0000313" key="1">
    <source>
        <dbReference type="EMBL" id="CAK7269215.1"/>
    </source>
</evidence>
<gene>
    <name evidence="1" type="ORF">SEPCBS119000_003456</name>
</gene>
<comment type="caution">
    <text evidence="1">The sequence shown here is derived from an EMBL/GenBank/DDBJ whole genome shotgun (WGS) entry which is preliminary data.</text>
</comment>
<proteinExistence type="predicted"/>
<reference evidence="1 2" key="1">
    <citation type="submission" date="2024-01" db="EMBL/GenBank/DDBJ databases">
        <authorList>
            <person name="Allen C."/>
            <person name="Tagirdzhanova G."/>
        </authorList>
    </citation>
    <scope>NUCLEOTIDE SEQUENCE [LARGE SCALE GENOMIC DNA]</scope>
    <source>
        <strain evidence="1 2">CBS 119000</strain>
    </source>
</reference>